<dbReference type="GO" id="GO:0005634">
    <property type="term" value="C:nucleus"/>
    <property type="evidence" value="ECO:0007669"/>
    <property type="project" value="UniProtKB-SubCell"/>
</dbReference>
<evidence type="ECO:0000256" key="5">
    <source>
        <dbReference type="ARBA" id="ARBA00023125"/>
    </source>
</evidence>
<dbReference type="STRING" id="151549.A0A4C1U5Y5"/>
<dbReference type="GO" id="GO:0042796">
    <property type="term" value="P:snRNA transcription by RNA polymerase III"/>
    <property type="evidence" value="ECO:0007669"/>
    <property type="project" value="TreeGrafter"/>
</dbReference>
<name>A0A4C1U5Y5_EUMVA</name>
<evidence type="ECO:0000256" key="8">
    <source>
        <dbReference type="ARBA" id="ARBA00025193"/>
    </source>
</evidence>
<evidence type="ECO:0000256" key="3">
    <source>
        <dbReference type="ARBA" id="ARBA00013634"/>
    </source>
</evidence>
<dbReference type="GO" id="GO:0003681">
    <property type="term" value="F:bent DNA binding"/>
    <property type="evidence" value="ECO:0007669"/>
    <property type="project" value="TreeGrafter"/>
</dbReference>
<evidence type="ECO:0000256" key="11">
    <source>
        <dbReference type="SAM" id="SignalP"/>
    </source>
</evidence>
<dbReference type="PANTHER" id="PTHR13421:SF16">
    <property type="entry name" value="SNRNA-ACTIVATING PROTEIN COMPLEX SUBUNIT 3"/>
    <property type="match status" value="1"/>
</dbReference>
<dbReference type="PANTHER" id="PTHR13421">
    <property type="entry name" value="SNRNA-ACTIVATING PROTEIN COMPLEX SUBUNIT 3"/>
    <property type="match status" value="1"/>
</dbReference>
<sequence length="695" mass="78308">MSISGWSRATFAFLSAFLSARLFLPSTRVNEVLLFSDSLSEPTTVLSEHVAPSSDDELAWRLFLFLFVFIGDVARLEARLETGSLAISFYYVLRRFVLFRTALCCRLSRRCLINRLLFVGANNRRRSAEFSELDGQVCEHTMGCSAMFARSAIDLQTGYGGWSEDDGGWAGDTWYRRGALSRPVVPGPSGLPFPEGERPAPGLAANHLVDTVRFTKRPDSTRGCQWLVACPMDDFIRKSSRHRKSLEIDTDQAHLCLQAREHPETNAVHASDSHADSEKLLQKFVGEDISGEMFKRLADYCSPEHLRIGDEITIKPDLSFQGHMLNSLESKKILTTAAGACGGGDHLNTVCRLNKRLQKDQLNAYAHSLKYRSLKASPSVDVEKVSTDMLLQPGKELIYRIRLYRPFVHGCKIKSNRSPQLCRDLIMLGSQRLSILRDNITCPNDFGPRIDTTMEVHLDVNAKEIFPSGFLFINNVFYNDMRSKKSIDYSAPIRAWAQRRGIGEFQHKNMDEVRLDELEIKLGYMEGNCEHLFTISEIRLLGAQDQLNPLAYPYETVYSGANLVYCNTCAEFASKWVVVGSDRVPFDPAFLCSHIQERLKFNIGVGIANRTEIRIKRVNGGIVAFGTLHQARRRCDLHGRAAAAGRFARNYHPVTRLLNYDKKAHAVVRCAIVHYDTLYLGAGTHLACYTLIRVM</sequence>
<comment type="subcellular location">
    <subcellularLocation>
        <location evidence="1">Nucleus</location>
    </subcellularLocation>
</comment>
<gene>
    <name evidence="12" type="primary">SNAPC3</name>
    <name evidence="12" type="ORF">EVAR_10932_1</name>
</gene>
<comment type="similarity">
    <text evidence="2">Belongs to the SNAPC3/SRD2 family.</text>
</comment>
<evidence type="ECO:0000256" key="1">
    <source>
        <dbReference type="ARBA" id="ARBA00004123"/>
    </source>
</evidence>
<dbReference type="GO" id="GO:0001046">
    <property type="term" value="F:core promoter sequence-specific DNA binding"/>
    <property type="evidence" value="ECO:0007669"/>
    <property type="project" value="TreeGrafter"/>
</dbReference>
<dbReference type="Proteomes" id="UP000299102">
    <property type="component" value="Unassembled WGS sequence"/>
</dbReference>
<evidence type="ECO:0000256" key="9">
    <source>
        <dbReference type="ARBA" id="ARBA00025958"/>
    </source>
</evidence>
<accession>A0A4C1U5Y5</accession>
<feature type="chain" id="PRO_5020025151" description="snRNA-activating protein complex subunit 3" evidence="11">
    <location>
        <begin position="21"/>
        <end position="695"/>
    </location>
</feature>
<dbReference type="GO" id="GO:0042795">
    <property type="term" value="P:snRNA transcription by RNA polymerase II"/>
    <property type="evidence" value="ECO:0007669"/>
    <property type="project" value="TreeGrafter"/>
</dbReference>
<keyword evidence="11" id="KW-0732">Signal</keyword>
<evidence type="ECO:0000256" key="6">
    <source>
        <dbReference type="ARBA" id="ARBA00023163"/>
    </source>
</evidence>
<evidence type="ECO:0000313" key="13">
    <source>
        <dbReference type="Proteomes" id="UP000299102"/>
    </source>
</evidence>
<proteinExistence type="inferred from homology"/>
<dbReference type="InterPro" id="IPR022042">
    <property type="entry name" value="snRNA-activating_su3"/>
</dbReference>
<reference evidence="12 13" key="1">
    <citation type="journal article" date="2019" name="Commun. Biol.">
        <title>The bagworm genome reveals a unique fibroin gene that provides high tensile strength.</title>
        <authorList>
            <person name="Kono N."/>
            <person name="Nakamura H."/>
            <person name="Ohtoshi R."/>
            <person name="Tomita M."/>
            <person name="Numata K."/>
            <person name="Arakawa K."/>
        </authorList>
    </citation>
    <scope>NUCLEOTIDE SEQUENCE [LARGE SCALE GENOMIC DNA]</scope>
</reference>
<feature type="signal peptide" evidence="11">
    <location>
        <begin position="1"/>
        <end position="20"/>
    </location>
</feature>
<dbReference type="OrthoDB" id="46583at2759"/>
<evidence type="ECO:0000256" key="7">
    <source>
        <dbReference type="ARBA" id="ARBA00023242"/>
    </source>
</evidence>
<keyword evidence="5" id="KW-0238">DNA-binding</keyword>
<dbReference type="AlphaFoldDB" id="A0A4C1U5Y5"/>
<evidence type="ECO:0000256" key="2">
    <source>
        <dbReference type="ARBA" id="ARBA00010410"/>
    </source>
</evidence>
<evidence type="ECO:0000256" key="4">
    <source>
        <dbReference type="ARBA" id="ARBA00023015"/>
    </source>
</evidence>
<dbReference type="GO" id="GO:0019185">
    <property type="term" value="C:snRNA-activating protein complex"/>
    <property type="evidence" value="ECO:0007669"/>
    <property type="project" value="TreeGrafter"/>
</dbReference>
<dbReference type="GO" id="GO:0001006">
    <property type="term" value="F:RNA polymerase III type 3 promoter sequence-specific DNA binding"/>
    <property type="evidence" value="ECO:0007669"/>
    <property type="project" value="TreeGrafter"/>
</dbReference>
<protein>
    <recommendedName>
        <fullName evidence="3">snRNA-activating protein complex subunit 3</fullName>
    </recommendedName>
    <alternativeName>
        <fullName evidence="10">Small nuclear RNA-activating complex polypeptide 3</fullName>
    </alternativeName>
</protein>
<dbReference type="EMBL" id="BGZK01000132">
    <property type="protein sequence ID" value="GBP21755.1"/>
    <property type="molecule type" value="Genomic_DNA"/>
</dbReference>
<evidence type="ECO:0000313" key="12">
    <source>
        <dbReference type="EMBL" id="GBP21755.1"/>
    </source>
</evidence>
<comment type="caution">
    <text evidence="12">The sequence shown here is derived from an EMBL/GenBank/DDBJ whole genome shotgun (WGS) entry which is preliminary data.</text>
</comment>
<dbReference type="GO" id="GO:0000978">
    <property type="term" value="F:RNA polymerase II cis-regulatory region sequence-specific DNA binding"/>
    <property type="evidence" value="ECO:0007669"/>
    <property type="project" value="TreeGrafter"/>
</dbReference>
<comment type="function">
    <text evidence="8">Part of the SNAPc complex required for the transcription of both RNA polymerase II and III small-nuclear RNA genes. Binds to the proximal sequence element (PSE), a non-TATA-box basal promoter element common to these 2 types of genes. Recruits TBP and BRF2 to the U6 snRNA TATA box.</text>
</comment>
<evidence type="ECO:0000256" key="10">
    <source>
        <dbReference type="ARBA" id="ARBA00029606"/>
    </source>
</evidence>
<keyword evidence="6" id="KW-0804">Transcription</keyword>
<keyword evidence="4" id="KW-0805">Transcription regulation</keyword>
<keyword evidence="7" id="KW-0539">Nucleus</keyword>
<comment type="subunit">
    <text evidence="9">Part of the SNAPc complex composed of 5 subunits: SNAPC1, SNAPC2, SNAPC3, SNAPC4 and SNAPC5. SNAPC3 interacts with SNAPC1.</text>
</comment>
<keyword evidence="13" id="KW-1185">Reference proteome</keyword>
<organism evidence="12 13">
    <name type="scientific">Eumeta variegata</name>
    <name type="common">Bagworm moth</name>
    <name type="synonym">Eumeta japonica</name>
    <dbReference type="NCBI Taxonomy" id="151549"/>
    <lineage>
        <taxon>Eukaryota</taxon>
        <taxon>Metazoa</taxon>
        <taxon>Ecdysozoa</taxon>
        <taxon>Arthropoda</taxon>
        <taxon>Hexapoda</taxon>
        <taxon>Insecta</taxon>
        <taxon>Pterygota</taxon>
        <taxon>Neoptera</taxon>
        <taxon>Endopterygota</taxon>
        <taxon>Lepidoptera</taxon>
        <taxon>Glossata</taxon>
        <taxon>Ditrysia</taxon>
        <taxon>Tineoidea</taxon>
        <taxon>Psychidae</taxon>
        <taxon>Oiketicinae</taxon>
        <taxon>Eumeta</taxon>
    </lineage>
</organism>
<dbReference type="Pfam" id="PF12251">
    <property type="entry name" value="SNAPC3"/>
    <property type="match status" value="1"/>
</dbReference>